<dbReference type="Proteomes" id="UP000078356">
    <property type="component" value="Unassembled WGS sequence"/>
</dbReference>
<protein>
    <submittedName>
        <fullName evidence="4">Response regulator</fullName>
    </submittedName>
</protein>
<evidence type="ECO:0000259" key="3">
    <source>
        <dbReference type="PROSITE" id="PS50110"/>
    </source>
</evidence>
<feature type="domain" description="Response regulatory" evidence="3">
    <location>
        <begin position="5"/>
        <end position="118"/>
    </location>
</feature>
<dbReference type="OrthoDB" id="9784719at2"/>
<dbReference type="EMBL" id="LWCR01000023">
    <property type="protein sequence ID" value="OAN28313.1"/>
    <property type="molecule type" value="Genomic_DNA"/>
</dbReference>
<keyword evidence="1 2" id="KW-0597">Phosphoprotein</keyword>
<dbReference type="RefSeq" id="WP_064308338.1">
    <property type="nucleotide sequence ID" value="NZ_LWCR01000023.1"/>
</dbReference>
<dbReference type="CDD" id="cd00156">
    <property type="entry name" value="REC"/>
    <property type="match status" value="1"/>
</dbReference>
<evidence type="ECO:0000256" key="2">
    <source>
        <dbReference type="PROSITE-ProRule" id="PRU00169"/>
    </source>
</evidence>
<reference evidence="4 5" key="1">
    <citation type="submission" date="2016-04" db="EMBL/GenBank/DDBJ databases">
        <title>Draft Genome Sequences of Staphylococcus capitis Strain H36, S. capitis Strain H65, S. cohnii Strain H62, S. hominis Strain H69, Mycobacterium iranicum Strain H39, Plantibacter sp. Strain H53, Pseudomonas oryzihabitans Strain H72, and Microbacterium sp. Strain H83, isolated from residential settings.</title>
        <authorList>
            <person name="Lymperopoulou D."/>
            <person name="Adams R.I."/>
            <person name="Lindow S."/>
            <person name="Coil D.A."/>
            <person name="Jospin G."/>
            <person name="Eisen J.A."/>
        </authorList>
    </citation>
    <scope>NUCLEOTIDE SEQUENCE [LARGE SCALE GENOMIC DNA]</scope>
    <source>
        <strain evidence="4 5">H72</strain>
    </source>
</reference>
<evidence type="ECO:0000313" key="5">
    <source>
        <dbReference type="Proteomes" id="UP000078356"/>
    </source>
</evidence>
<organism evidence="4 5">
    <name type="scientific">Pseudomonas oryzihabitans</name>
    <dbReference type="NCBI Taxonomy" id="47885"/>
    <lineage>
        <taxon>Bacteria</taxon>
        <taxon>Pseudomonadati</taxon>
        <taxon>Pseudomonadota</taxon>
        <taxon>Gammaproteobacteria</taxon>
        <taxon>Pseudomonadales</taxon>
        <taxon>Pseudomonadaceae</taxon>
        <taxon>Pseudomonas</taxon>
    </lineage>
</organism>
<dbReference type="PANTHER" id="PTHR44591:SF3">
    <property type="entry name" value="RESPONSE REGULATORY DOMAIN-CONTAINING PROTEIN"/>
    <property type="match status" value="1"/>
</dbReference>
<dbReference type="AlphaFoldDB" id="A0A178LCY7"/>
<evidence type="ECO:0000313" key="4">
    <source>
        <dbReference type="EMBL" id="OAN28313.1"/>
    </source>
</evidence>
<comment type="caution">
    <text evidence="4">The sequence shown here is derived from an EMBL/GenBank/DDBJ whole genome shotgun (WGS) entry which is preliminary data.</text>
</comment>
<name>A0A178LCY7_9PSED</name>
<dbReference type="InterPro" id="IPR050595">
    <property type="entry name" value="Bact_response_regulator"/>
</dbReference>
<dbReference type="SMART" id="SM00448">
    <property type="entry name" value="REC"/>
    <property type="match status" value="1"/>
</dbReference>
<sequence>MNRQRVLVAEDEPVLRELLQELFEGWGYQVYAFGSADAACAFLQEAQPKLDLLFTDVRMPGLLSGVDLALQARGLQAHLPIVITSGYCDDNPARAARATFLPKPWDLEALHRSCPAPGAQMNPV</sequence>
<dbReference type="GO" id="GO:0000160">
    <property type="term" value="P:phosphorelay signal transduction system"/>
    <property type="evidence" value="ECO:0007669"/>
    <property type="project" value="InterPro"/>
</dbReference>
<dbReference type="InterPro" id="IPR001789">
    <property type="entry name" value="Sig_transdc_resp-reg_receiver"/>
</dbReference>
<evidence type="ECO:0000256" key="1">
    <source>
        <dbReference type="ARBA" id="ARBA00022553"/>
    </source>
</evidence>
<dbReference type="SUPFAM" id="SSF52172">
    <property type="entry name" value="CheY-like"/>
    <property type="match status" value="1"/>
</dbReference>
<dbReference type="PROSITE" id="PS50110">
    <property type="entry name" value="RESPONSE_REGULATORY"/>
    <property type="match status" value="1"/>
</dbReference>
<dbReference type="InterPro" id="IPR011006">
    <property type="entry name" value="CheY-like_superfamily"/>
</dbReference>
<dbReference type="PANTHER" id="PTHR44591">
    <property type="entry name" value="STRESS RESPONSE REGULATOR PROTEIN 1"/>
    <property type="match status" value="1"/>
</dbReference>
<accession>A0A178LCY7</accession>
<proteinExistence type="predicted"/>
<feature type="modified residue" description="4-aspartylphosphate" evidence="2">
    <location>
        <position position="56"/>
    </location>
</feature>
<dbReference type="Pfam" id="PF00072">
    <property type="entry name" value="Response_reg"/>
    <property type="match status" value="1"/>
</dbReference>
<gene>
    <name evidence="4" type="ORF">A4V15_04425</name>
</gene>
<dbReference type="Gene3D" id="3.40.50.2300">
    <property type="match status" value="1"/>
</dbReference>